<accession>A0A6M6JQY1</accession>
<dbReference type="PANTHER" id="PTHR24096">
    <property type="entry name" value="LONG-CHAIN-FATTY-ACID--COA LIGASE"/>
    <property type="match status" value="1"/>
</dbReference>
<feature type="domain" description="AMP-binding enzyme C-terminal" evidence="5">
    <location>
        <begin position="444"/>
        <end position="520"/>
    </location>
</feature>
<dbReference type="Gene3D" id="3.40.50.12780">
    <property type="entry name" value="N-terminal domain of ligase-like"/>
    <property type="match status" value="1"/>
</dbReference>
<keyword evidence="7" id="KW-1185">Reference proteome</keyword>
<dbReference type="GO" id="GO:0016405">
    <property type="term" value="F:CoA-ligase activity"/>
    <property type="evidence" value="ECO:0007669"/>
    <property type="project" value="TreeGrafter"/>
</dbReference>
<comment type="similarity">
    <text evidence="1">Belongs to the ATP-dependent AMP-binding enzyme family.</text>
</comment>
<dbReference type="FunFam" id="3.30.300.30:FF:000007">
    <property type="entry name" value="4-coumarate--CoA ligase 2"/>
    <property type="match status" value="1"/>
</dbReference>
<evidence type="ECO:0000256" key="3">
    <source>
        <dbReference type="SAM" id="MobiDB-lite"/>
    </source>
</evidence>
<feature type="region of interest" description="Disordered" evidence="3">
    <location>
        <begin position="525"/>
        <end position="544"/>
    </location>
</feature>
<dbReference type="Proteomes" id="UP000505377">
    <property type="component" value="Chromosome"/>
</dbReference>
<dbReference type="InterPro" id="IPR045851">
    <property type="entry name" value="AMP-bd_C_sf"/>
</dbReference>
<evidence type="ECO:0000313" key="7">
    <source>
        <dbReference type="Proteomes" id="UP000505377"/>
    </source>
</evidence>
<name>A0A6M6JQY1_9PSEU</name>
<dbReference type="PROSITE" id="PS00455">
    <property type="entry name" value="AMP_BINDING"/>
    <property type="match status" value="1"/>
</dbReference>
<dbReference type="RefSeq" id="WP_172166179.1">
    <property type="nucleotide sequence ID" value="NZ_CP053564.1"/>
</dbReference>
<evidence type="ECO:0000259" key="5">
    <source>
        <dbReference type="Pfam" id="PF13193"/>
    </source>
</evidence>
<dbReference type="KEGG" id="pbro:HOP40_31385"/>
<dbReference type="SUPFAM" id="SSF56801">
    <property type="entry name" value="Acetyl-CoA synthetase-like"/>
    <property type="match status" value="1"/>
</dbReference>
<dbReference type="Pfam" id="PF13193">
    <property type="entry name" value="AMP-binding_C"/>
    <property type="match status" value="1"/>
</dbReference>
<dbReference type="InterPro" id="IPR042099">
    <property type="entry name" value="ANL_N_sf"/>
</dbReference>
<dbReference type="Pfam" id="PF00501">
    <property type="entry name" value="AMP-binding"/>
    <property type="match status" value="1"/>
</dbReference>
<evidence type="ECO:0000256" key="2">
    <source>
        <dbReference type="ARBA" id="ARBA00022598"/>
    </source>
</evidence>
<dbReference type="AlphaFoldDB" id="A0A6M6JQY1"/>
<evidence type="ECO:0000313" key="6">
    <source>
        <dbReference type="EMBL" id="QJY49715.1"/>
    </source>
</evidence>
<sequence>MIVRSAYPDPVVPDVSLTEFLFGDLDPADADRPAVLDAATGRGYTYGELVAVIGRVAAGLAERGVGPGDVVGLYAPNSPEYPVAFYGVLAAGGVVSPANAMYTARELAHQLRDSAATVLVTSEQGLPCAREAAAASGVRFLVVLGRAEGSTGTDGSTGPLPEVALDELTATTAPAPDPGTGPGDLAVLPYSSGTTGLPKGVMLTHRNVVANLFQMRPLGRVGPDSALLAVLPLSHIYAMTGIMNSGLWLRARVVTMGRFELAGFLSAIERHRIDHLYIAPPIAVALAKSPLVDEHDLRSVAIICSAAAPLDADLGRAVAARLDAAMLQGYGLTESSPCTHGIPQDRPDVDVGSIGVLMAGVEARVVDPGTGEDVAPGERGELWCRGPNIMRGYLNNPGATAAAVDEDGFLHTGDLVELRGDVFHVVDRLKELIKYKGYQIAPAELEAVLLGIDAVADAAVIGVVDGLGDEVPKAFVVRRDGHGDLGADEVMALVAQRVAPYKKVRRVEFLDAIPKSPSGKILRKALRDRERERDRERAAAVAPA</sequence>
<dbReference type="InterPro" id="IPR020845">
    <property type="entry name" value="AMP-binding_CS"/>
</dbReference>
<evidence type="ECO:0000259" key="4">
    <source>
        <dbReference type="Pfam" id="PF00501"/>
    </source>
</evidence>
<evidence type="ECO:0000256" key="1">
    <source>
        <dbReference type="ARBA" id="ARBA00006432"/>
    </source>
</evidence>
<keyword evidence="2" id="KW-0436">Ligase</keyword>
<reference evidence="6 7" key="1">
    <citation type="submission" date="2020-05" db="EMBL/GenBank/DDBJ databases">
        <authorList>
            <person name="Mo P."/>
        </authorList>
    </citation>
    <scope>NUCLEOTIDE SEQUENCE [LARGE SCALE GENOMIC DNA]</scope>
    <source>
        <strain evidence="6 7">Gen01</strain>
    </source>
</reference>
<feature type="domain" description="AMP-dependent synthetase/ligase" evidence="4">
    <location>
        <begin position="30"/>
        <end position="394"/>
    </location>
</feature>
<dbReference type="PANTHER" id="PTHR24096:SF149">
    <property type="entry name" value="AMP-BINDING DOMAIN-CONTAINING PROTEIN-RELATED"/>
    <property type="match status" value="1"/>
</dbReference>
<feature type="compositionally biased region" description="Basic and acidic residues" evidence="3">
    <location>
        <begin position="525"/>
        <end position="538"/>
    </location>
</feature>
<organism evidence="6 7">
    <name type="scientific">Pseudonocardia broussonetiae</name>
    <dbReference type="NCBI Taxonomy" id="2736640"/>
    <lineage>
        <taxon>Bacteria</taxon>
        <taxon>Bacillati</taxon>
        <taxon>Actinomycetota</taxon>
        <taxon>Actinomycetes</taxon>
        <taxon>Pseudonocardiales</taxon>
        <taxon>Pseudonocardiaceae</taxon>
        <taxon>Pseudonocardia</taxon>
    </lineage>
</organism>
<dbReference type="InterPro" id="IPR025110">
    <property type="entry name" value="AMP-bd_C"/>
</dbReference>
<proteinExistence type="inferred from homology"/>
<protein>
    <submittedName>
        <fullName evidence="6">AMP-binding protein</fullName>
    </submittedName>
</protein>
<dbReference type="Gene3D" id="3.30.300.30">
    <property type="match status" value="1"/>
</dbReference>
<dbReference type="InterPro" id="IPR000873">
    <property type="entry name" value="AMP-dep_synth/lig_dom"/>
</dbReference>
<dbReference type="EMBL" id="CP053564">
    <property type="protein sequence ID" value="QJY49715.1"/>
    <property type="molecule type" value="Genomic_DNA"/>
</dbReference>
<gene>
    <name evidence="6" type="ORF">HOP40_31385</name>
</gene>